<dbReference type="RefSeq" id="WP_381501577.1">
    <property type="nucleotide sequence ID" value="NZ_JBHUOM010000007.1"/>
</dbReference>
<keyword evidence="2" id="KW-1185">Reference proteome</keyword>
<protein>
    <recommendedName>
        <fullName evidence="3">Bacteriocin</fullName>
    </recommendedName>
</protein>
<organism evidence="1 2">
    <name type="scientific">Spirosoma flavum</name>
    <dbReference type="NCBI Taxonomy" id="2048557"/>
    <lineage>
        <taxon>Bacteria</taxon>
        <taxon>Pseudomonadati</taxon>
        <taxon>Bacteroidota</taxon>
        <taxon>Cytophagia</taxon>
        <taxon>Cytophagales</taxon>
        <taxon>Cytophagaceae</taxon>
        <taxon>Spirosoma</taxon>
    </lineage>
</organism>
<name>A0ABW6AJM9_9BACT</name>
<evidence type="ECO:0008006" key="3">
    <source>
        <dbReference type="Google" id="ProtNLM"/>
    </source>
</evidence>
<sequence length="49" mass="5598">MLTDLTKTELKAIEGGNWLNALARAVDTILDIRDDFENNGSNRPFQKYE</sequence>
<dbReference type="EMBL" id="JBHUOM010000007">
    <property type="protein sequence ID" value="MFD2934828.1"/>
    <property type="molecule type" value="Genomic_DNA"/>
</dbReference>
<comment type="caution">
    <text evidence="1">The sequence shown here is derived from an EMBL/GenBank/DDBJ whole genome shotgun (WGS) entry which is preliminary data.</text>
</comment>
<accession>A0ABW6AJM9</accession>
<evidence type="ECO:0000313" key="1">
    <source>
        <dbReference type="EMBL" id="MFD2934828.1"/>
    </source>
</evidence>
<evidence type="ECO:0000313" key="2">
    <source>
        <dbReference type="Proteomes" id="UP001597512"/>
    </source>
</evidence>
<reference evidence="2" key="1">
    <citation type="journal article" date="2019" name="Int. J. Syst. Evol. Microbiol.">
        <title>The Global Catalogue of Microorganisms (GCM) 10K type strain sequencing project: providing services to taxonomists for standard genome sequencing and annotation.</title>
        <authorList>
            <consortium name="The Broad Institute Genomics Platform"/>
            <consortium name="The Broad Institute Genome Sequencing Center for Infectious Disease"/>
            <person name="Wu L."/>
            <person name="Ma J."/>
        </authorList>
    </citation>
    <scope>NUCLEOTIDE SEQUENCE [LARGE SCALE GENOMIC DNA]</scope>
    <source>
        <strain evidence="2">KCTC 52490</strain>
    </source>
</reference>
<proteinExistence type="predicted"/>
<gene>
    <name evidence="1" type="ORF">ACFS25_13620</name>
</gene>
<dbReference type="Proteomes" id="UP001597512">
    <property type="component" value="Unassembled WGS sequence"/>
</dbReference>